<protein>
    <submittedName>
        <fullName evidence="2">Enoyl-CoA hydratase/carnithine racemase</fullName>
    </submittedName>
</protein>
<dbReference type="KEGG" id="oho:Oweho_2232"/>
<evidence type="ECO:0000313" key="3">
    <source>
        <dbReference type="Proteomes" id="UP000005631"/>
    </source>
</evidence>
<accession>G8R4T2</accession>
<dbReference type="InterPro" id="IPR029045">
    <property type="entry name" value="ClpP/crotonase-like_dom_sf"/>
</dbReference>
<evidence type="ECO:0000256" key="1">
    <source>
        <dbReference type="ARBA" id="ARBA00005254"/>
    </source>
</evidence>
<dbReference type="GO" id="GO:0003824">
    <property type="term" value="F:catalytic activity"/>
    <property type="evidence" value="ECO:0007669"/>
    <property type="project" value="UniProtKB-ARBA"/>
</dbReference>
<dbReference type="Proteomes" id="UP000005631">
    <property type="component" value="Chromosome"/>
</dbReference>
<name>G8R4T2_OWEHD</name>
<dbReference type="RefSeq" id="WP_014202555.1">
    <property type="nucleotide sequence ID" value="NC_016599.1"/>
</dbReference>
<dbReference type="AlphaFoldDB" id="G8R4T2"/>
<dbReference type="PANTHER" id="PTHR42964">
    <property type="entry name" value="ENOYL-COA HYDRATASE"/>
    <property type="match status" value="1"/>
</dbReference>
<dbReference type="STRING" id="926562.Oweho_2232"/>
<keyword evidence="3" id="KW-1185">Reference proteome</keyword>
<dbReference type="eggNOG" id="COG1024">
    <property type="taxonomic scope" value="Bacteria"/>
</dbReference>
<dbReference type="PANTHER" id="PTHR42964:SF1">
    <property type="entry name" value="POLYKETIDE BIOSYNTHESIS ENOYL-COA HYDRATASE PKSH-RELATED"/>
    <property type="match status" value="1"/>
</dbReference>
<dbReference type="EMBL" id="CP003156">
    <property type="protein sequence ID" value="AEV33206.1"/>
    <property type="molecule type" value="Genomic_DNA"/>
</dbReference>
<reference evidence="2 3" key="1">
    <citation type="journal article" date="2012" name="Stand. Genomic Sci.">
        <title>Genome sequence of the orange-pigmented seawater bacterium Owenweeksia hongkongensis type strain (UST20020801(T)).</title>
        <authorList>
            <person name="Riedel T."/>
            <person name="Held B."/>
            <person name="Nolan M."/>
            <person name="Lucas S."/>
            <person name="Lapidus A."/>
            <person name="Tice H."/>
            <person name="Del Rio T.G."/>
            <person name="Cheng J.F."/>
            <person name="Han C."/>
            <person name="Tapia R."/>
            <person name="Goodwin L.A."/>
            <person name="Pitluck S."/>
            <person name="Liolios K."/>
            <person name="Mavromatis K."/>
            <person name="Pagani I."/>
            <person name="Ivanova N."/>
            <person name="Mikhailova N."/>
            <person name="Pati A."/>
            <person name="Chen A."/>
            <person name="Palaniappan K."/>
            <person name="Rohde M."/>
            <person name="Tindall B.J."/>
            <person name="Detter J.C."/>
            <person name="Goker M."/>
            <person name="Woyke T."/>
            <person name="Bristow J."/>
            <person name="Eisen J.A."/>
            <person name="Markowitz V."/>
            <person name="Hugenholtz P."/>
            <person name="Klenk H.P."/>
            <person name="Kyrpides N.C."/>
        </authorList>
    </citation>
    <scope>NUCLEOTIDE SEQUENCE</scope>
    <source>
        <strain evidence="3">DSM 17368 / JCM 12287 / NRRL B-23963</strain>
    </source>
</reference>
<comment type="similarity">
    <text evidence="1">Belongs to the enoyl-CoA hydratase/isomerase family.</text>
</comment>
<proteinExistence type="inferred from homology"/>
<dbReference type="Gene3D" id="3.90.226.10">
    <property type="entry name" value="2-enoyl-CoA Hydratase, Chain A, domain 1"/>
    <property type="match status" value="1"/>
</dbReference>
<dbReference type="InterPro" id="IPR051683">
    <property type="entry name" value="Enoyl-CoA_Hydratase/Isomerase"/>
</dbReference>
<dbReference type="Pfam" id="PF00378">
    <property type="entry name" value="ECH_1"/>
    <property type="match status" value="1"/>
</dbReference>
<dbReference type="InterPro" id="IPR001753">
    <property type="entry name" value="Enoyl-CoA_hydra/iso"/>
</dbReference>
<dbReference type="OrthoDB" id="638407at2"/>
<dbReference type="CDD" id="cd06558">
    <property type="entry name" value="crotonase-like"/>
    <property type="match status" value="1"/>
</dbReference>
<evidence type="ECO:0000313" key="2">
    <source>
        <dbReference type="EMBL" id="AEV33206.1"/>
    </source>
</evidence>
<organism evidence="2 3">
    <name type="scientific">Owenweeksia hongkongensis (strain DSM 17368 / CIP 108786 / JCM 12287 / NRRL B-23963 / UST20020801)</name>
    <dbReference type="NCBI Taxonomy" id="926562"/>
    <lineage>
        <taxon>Bacteria</taxon>
        <taxon>Pseudomonadati</taxon>
        <taxon>Bacteroidota</taxon>
        <taxon>Flavobacteriia</taxon>
        <taxon>Flavobacteriales</taxon>
        <taxon>Owenweeksiaceae</taxon>
        <taxon>Owenweeksia</taxon>
    </lineage>
</organism>
<dbReference type="PATRIC" id="fig|926562.3.peg.2248"/>
<sequence>MQDPTQQGHVETSIENGLATIQFFHPMSNSLPGKLLAKLAESITEAGNNDEVKVILLKSEGERAFCAGASFDELTSIEDFDTGKKFFSGFANVINAMRKCPKLIIGRVQGKAVGGGVGLASSVDYCFATKHAAVKLSELAVGIGPFVVGPAVERKLGLSGMSELAINANEWRDAQWAESRGLYNHTFDTVEEMDEAIEKLVAQFRKSNPDAMESLKKVFWRGTDDWDNLLIERAELSGRMVLSDFTKNAIAAFKSK</sequence>
<dbReference type="SUPFAM" id="SSF52096">
    <property type="entry name" value="ClpP/crotonase"/>
    <property type="match status" value="1"/>
</dbReference>
<dbReference type="HOGENOM" id="CLU_009834_7_3_10"/>
<gene>
    <name evidence="2" type="ordered locus">Oweho_2232</name>
</gene>